<evidence type="ECO:0000256" key="2">
    <source>
        <dbReference type="ARBA" id="ARBA00022603"/>
    </source>
</evidence>
<keyword evidence="4" id="KW-0949">S-adenosyl-L-methionine</keyword>
<dbReference type="AlphaFoldDB" id="A0A5N5SXD5"/>
<name>A0A5N5SXD5_9CRUS</name>
<keyword evidence="6" id="KW-1185">Reference proteome</keyword>
<dbReference type="OrthoDB" id="6356893at2759"/>
<dbReference type="SUPFAM" id="SSF81799">
    <property type="entry name" value="Putative methyltransferase TM0872, insert domain"/>
    <property type="match status" value="1"/>
</dbReference>
<evidence type="ECO:0000313" key="5">
    <source>
        <dbReference type="EMBL" id="KAB7498568.1"/>
    </source>
</evidence>
<evidence type="ECO:0000313" key="6">
    <source>
        <dbReference type="Proteomes" id="UP000326759"/>
    </source>
</evidence>
<evidence type="ECO:0000256" key="3">
    <source>
        <dbReference type="ARBA" id="ARBA00022679"/>
    </source>
</evidence>
<dbReference type="PANTHER" id="PTHR11265:SF0">
    <property type="entry name" value="12S RRNA N4-METHYLCYTIDINE METHYLTRANSFERASE"/>
    <property type="match status" value="1"/>
</dbReference>
<comment type="caution">
    <text evidence="5">The sequence shown here is derived from an EMBL/GenBank/DDBJ whole genome shotgun (WGS) entry which is preliminary data.</text>
</comment>
<gene>
    <name evidence="5" type="ORF">Anas_05428</name>
</gene>
<comment type="similarity">
    <text evidence="1">Belongs to the methyltransferase superfamily. RsmH family.</text>
</comment>
<dbReference type="Gene3D" id="3.40.50.150">
    <property type="entry name" value="Vaccinia Virus protein VP39"/>
    <property type="match status" value="1"/>
</dbReference>
<dbReference type="EMBL" id="SEYY01019161">
    <property type="protein sequence ID" value="KAB7498568.1"/>
    <property type="molecule type" value="Genomic_DNA"/>
</dbReference>
<sequence>MKILPLQLKYSLILMSSRYIKCLNIMAKKRELDLIARGIVESRILFKSLKTTKELAQLVESLLGNEAHFDKLRRYSHPATKTFQALRILVNDELNQLDYGIRVAHYYLQPSGILAAISFHSLEDTILKRHITGHGLDKNPDSIGQAIWKSSLNHMKTYSQSELSEGILKPWNSHLKHVLVPSPEEMEDNPRSRSAKMRVASKISCQPY</sequence>
<accession>A0A5N5SXD5</accession>
<dbReference type="SUPFAM" id="SSF53335">
    <property type="entry name" value="S-adenosyl-L-methionine-dependent methyltransferases"/>
    <property type="match status" value="1"/>
</dbReference>
<dbReference type="InterPro" id="IPR023397">
    <property type="entry name" value="SAM-dep_MeTrfase_MraW_recog"/>
</dbReference>
<proteinExistence type="inferred from homology"/>
<dbReference type="InterPro" id="IPR029063">
    <property type="entry name" value="SAM-dependent_MTases_sf"/>
</dbReference>
<evidence type="ECO:0000256" key="1">
    <source>
        <dbReference type="ARBA" id="ARBA00010396"/>
    </source>
</evidence>
<dbReference type="GO" id="GO:0071424">
    <property type="term" value="F:rRNA (cytosine-N4-)-methyltransferase activity"/>
    <property type="evidence" value="ECO:0007669"/>
    <property type="project" value="TreeGrafter"/>
</dbReference>
<dbReference type="Proteomes" id="UP000326759">
    <property type="component" value="Unassembled WGS sequence"/>
</dbReference>
<evidence type="ECO:0000256" key="4">
    <source>
        <dbReference type="ARBA" id="ARBA00022691"/>
    </source>
</evidence>
<dbReference type="Pfam" id="PF01795">
    <property type="entry name" value="Methyltransf_5"/>
    <property type="match status" value="1"/>
</dbReference>
<reference evidence="5 6" key="1">
    <citation type="journal article" date="2019" name="PLoS Biol.">
        <title>Sex chromosomes control vertical transmission of feminizing Wolbachia symbionts in an isopod.</title>
        <authorList>
            <person name="Becking T."/>
            <person name="Chebbi M.A."/>
            <person name="Giraud I."/>
            <person name="Moumen B."/>
            <person name="Laverre T."/>
            <person name="Caubet Y."/>
            <person name="Peccoud J."/>
            <person name="Gilbert C."/>
            <person name="Cordaux R."/>
        </authorList>
    </citation>
    <scope>NUCLEOTIDE SEQUENCE [LARGE SCALE GENOMIC DNA]</scope>
    <source>
        <strain evidence="5">ANa2</strain>
        <tissue evidence="5">Whole body excluding digestive tract and cuticle</tissue>
    </source>
</reference>
<dbReference type="PANTHER" id="PTHR11265">
    <property type="entry name" value="S-ADENOSYL-METHYLTRANSFERASE MRAW"/>
    <property type="match status" value="1"/>
</dbReference>
<organism evidence="5 6">
    <name type="scientific">Armadillidium nasatum</name>
    <dbReference type="NCBI Taxonomy" id="96803"/>
    <lineage>
        <taxon>Eukaryota</taxon>
        <taxon>Metazoa</taxon>
        <taxon>Ecdysozoa</taxon>
        <taxon>Arthropoda</taxon>
        <taxon>Crustacea</taxon>
        <taxon>Multicrustacea</taxon>
        <taxon>Malacostraca</taxon>
        <taxon>Eumalacostraca</taxon>
        <taxon>Peracarida</taxon>
        <taxon>Isopoda</taxon>
        <taxon>Oniscidea</taxon>
        <taxon>Crinocheta</taxon>
        <taxon>Armadillidiidae</taxon>
        <taxon>Armadillidium</taxon>
    </lineage>
</organism>
<keyword evidence="2 5" id="KW-0489">Methyltransferase</keyword>
<dbReference type="GO" id="GO:0070475">
    <property type="term" value="P:rRNA base methylation"/>
    <property type="evidence" value="ECO:0007669"/>
    <property type="project" value="TreeGrafter"/>
</dbReference>
<keyword evidence="3 5" id="KW-0808">Transferase</keyword>
<protein>
    <submittedName>
        <fullName evidence="5">Putative methyltransferase-like protein 15-like protein</fullName>
    </submittedName>
</protein>
<dbReference type="InterPro" id="IPR002903">
    <property type="entry name" value="RsmH"/>
</dbReference>